<proteinExistence type="predicted"/>
<evidence type="ECO:0000313" key="1">
    <source>
        <dbReference type="EMBL" id="SFS36613.1"/>
    </source>
</evidence>
<dbReference type="Proteomes" id="UP000198660">
    <property type="component" value="Unassembled WGS sequence"/>
</dbReference>
<evidence type="ECO:0000313" key="2">
    <source>
        <dbReference type="Proteomes" id="UP000198660"/>
    </source>
</evidence>
<evidence type="ECO:0008006" key="3">
    <source>
        <dbReference type="Google" id="ProtNLM"/>
    </source>
</evidence>
<dbReference type="AlphaFoldDB" id="A0A1I6P8V0"/>
<organism evidence="1 2">
    <name type="scientific">Marininema halotolerans</name>
    <dbReference type="NCBI Taxonomy" id="1155944"/>
    <lineage>
        <taxon>Bacteria</taxon>
        <taxon>Bacillati</taxon>
        <taxon>Bacillota</taxon>
        <taxon>Bacilli</taxon>
        <taxon>Bacillales</taxon>
        <taxon>Thermoactinomycetaceae</taxon>
        <taxon>Marininema</taxon>
    </lineage>
</organism>
<reference evidence="2" key="1">
    <citation type="submission" date="2016-10" db="EMBL/GenBank/DDBJ databases">
        <authorList>
            <person name="Varghese N."/>
            <person name="Submissions S."/>
        </authorList>
    </citation>
    <scope>NUCLEOTIDE SEQUENCE [LARGE SCALE GENOMIC DNA]</scope>
    <source>
        <strain evidence="2">DSM 45789</strain>
    </source>
</reference>
<dbReference type="OrthoDB" id="9787613at2"/>
<gene>
    <name evidence="1" type="ORF">SAMN05444972_101435</name>
</gene>
<dbReference type="EMBL" id="FPAA01000001">
    <property type="protein sequence ID" value="SFS36613.1"/>
    <property type="molecule type" value="Genomic_DNA"/>
</dbReference>
<dbReference type="RefSeq" id="WP_091833125.1">
    <property type="nucleotide sequence ID" value="NZ_FPAA01000001.1"/>
</dbReference>
<protein>
    <recommendedName>
        <fullName evidence="3">Peptidase MA superfamily protein</fullName>
    </recommendedName>
</protein>
<keyword evidence="2" id="KW-1185">Reference proteome</keyword>
<name>A0A1I6P8V0_9BACL</name>
<sequence length="291" mass="34333">MNKKRTSLNRRSLFLLWVLALALFIGLTHRGMTLAQPMLYQGNLLFESWRFRHANTIKSENTIIYYTSSQKNEAKLIAKEAEHVLRFFSKRYDFKPHRTLPIFLFPDRSSMADHFATTKSHKANGIYTSGAVYLLNPAAWNNNFPSAIDQPKEWGKLFHEEGPLTHEITHYYLDWTTAGNYPLWYTEAFAQWVEYTQLGFELISPTEPLPTESLYTYDQLNNQFDELPNQALAYRQSFLFLRWMIHKYGEPHNQQLQDRLAKGTPFATAWQKTYGESPKQSYRKWLHQFDL</sequence>
<accession>A0A1I6P8V0</accession>